<feature type="domain" description="Aspartate/glutamate/uridylate kinase" evidence="8">
    <location>
        <begin position="12"/>
        <end position="245"/>
    </location>
</feature>
<keyword evidence="6 7" id="KW-0067">ATP-binding</keyword>
<evidence type="ECO:0000256" key="2">
    <source>
        <dbReference type="ARBA" id="ARBA00022650"/>
    </source>
</evidence>
<dbReference type="PRINTS" id="PR00474">
    <property type="entry name" value="GLU5KINASE"/>
</dbReference>
<keyword evidence="10" id="KW-1185">Reference proteome</keyword>
<dbReference type="Proteomes" id="UP001523565">
    <property type="component" value="Unassembled WGS sequence"/>
</dbReference>
<dbReference type="HAMAP" id="MF_00456">
    <property type="entry name" value="ProB"/>
    <property type="match status" value="1"/>
</dbReference>
<dbReference type="Gene3D" id="3.40.1160.10">
    <property type="entry name" value="Acetylglutamate kinase-like"/>
    <property type="match status" value="1"/>
</dbReference>
<feature type="binding site" evidence="7">
    <location>
        <begin position="179"/>
        <end position="180"/>
    </location>
    <ligand>
        <name>ATP</name>
        <dbReference type="ChEBI" id="CHEBI:30616"/>
    </ligand>
</feature>
<feature type="binding site" evidence="7">
    <location>
        <position position="159"/>
    </location>
    <ligand>
        <name>substrate</name>
    </ligand>
</feature>
<dbReference type="EC" id="2.7.2.11" evidence="7"/>
<accession>A0ABT1EKL2</accession>
<dbReference type="InterPro" id="IPR011529">
    <property type="entry name" value="Glu_5kinase"/>
</dbReference>
<dbReference type="InterPro" id="IPR001048">
    <property type="entry name" value="Asp/Glu/Uridylate_kinase"/>
</dbReference>
<dbReference type="RefSeq" id="WP_262069087.1">
    <property type="nucleotide sequence ID" value="NZ_JAMXOC010000010.1"/>
</dbReference>
<keyword evidence="5 7" id="KW-0418">Kinase</keyword>
<comment type="subcellular location">
    <subcellularLocation>
        <location evidence="7">Cytoplasm</location>
    </subcellularLocation>
</comment>
<comment type="similarity">
    <text evidence="7">Belongs to the glutamate 5-kinase family.</text>
</comment>
<dbReference type="PANTHER" id="PTHR43654">
    <property type="entry name" value="GLUTAMATE 5-KINASE"/>
    <property type="match status" value="1"/>
</dbReference>
<name>A0ABT1EKL2_9FIRM</name>
<evidence type="ECO:0000256" key="3">
    <source>
        <dbReference type="ARBA" id="ARBA00022679"/>
    </source>
</evidence>
<dbReference type="GO" id="GO:0004349">
    <property type="term" value="F:glutamate 5-kinase activity"/>
    <property type="evidence" value="ECO:0007669"/>
    <property type="project" value="UniProtKB-EC"/>
</dbReference>
<organism evidence="9 10">
    <name type="scientific">Ohessyouella blattaphilus</name>
    <dbReference type="NCBI Taxonomy" id="2949333"/>
    <lineage>
        <taxon>Bacteria</taxon>
        <taxon>Bacillati</taxon>
        <taxon>Bacillota</taxon>
        <taxon>Clostridia</taxon>
        <taxon>Lachnospirales</taxon>
        <taxon>Lachnospiraceae</taxon>
        <taxon>Ohessyouella</taxon>
    </lineage>
</organism>
<dbReference type="InterPro" id="IPR001057">
    <property type="entry name" value="Glu/AcGlu_kinase"/>
</dbReference>
<dbReference type="PROSITE" id="PS00902">
    <property type="entry name" value="GLUTAMATE_5_KINASE"/>
    <property type="match status" value="1"/>
</dbReference>
<comment type="caution">
    <text evidence="9">The sequence shown here is derived from an EMBL/GenBank/DDBJ whole genome shotgun (WGS) entry which is preliminary data.</text>
</comment>
<feature type="binding site" evidence="7">
    <location>
        <position position="16"/>
    </location>
    <ligand>
        <name>ATP</name>
        <dbReference type="ChEBI" id="CHEBI:30616"/>
    </ligand>
</feature>
<keyword evidence="3 7" id="KW-0808">Transferase</keyword>
<comment type="pathway">
    <text evidence="7">Amino-acid biosynthesis; L-proline biosynthesis; L-glutamate 5-semialdehyde from L-glutamate: step 1/2.</text>
</comment>
<sequence>MDVRETLKDKQKIVIKVGTSTITHEATGNIDLDKLEKFVRILTNLINKGKEVIVVSSGAIGIGRNVLGMKERPKDKATAQACAAVGQGKLIMIYEKLFAEYGYLTAQVLLTKESIANKTCAQHAKETFDQLSAMKVIPIVNENDAISVDEEKYGNFGDNDTMAAYVAALVEADLLILMSDINGLYTDDPKENPNARFVHTVSNIDSNLVKMGRGAKSSVGTGGMATKIKAAKIATKANADMVIANGKSIYTINDVMAGKKIGTLFLAANSEYKGENEVAPIKDIYKKHMDKVNKRRHGGGEDELHASNW</sequence>
<dbReference type="CDD" id="cd04242">
    <property type="entry name" value="AAK_G5K_ProB"/>
    <property type="match status" value="1"/>
</dbReference>
<keyword evidence="2 7" id="KW-0641">Proline biosynthesis</keyword>
<keyword evidence="1 7" id="KW-0028">Amino-acid biosynthesis</keyword>
<dbReference type="PIRSF" id="PIRSF000729">
    <property type="entry name" value="GK"/>
    <property type="match status" value="1"/>
</dbReference>
<reference evidence="9 10" key="1">
    <citation type="journal article" date="2022" name="Genome Biol. Evol.">
        <title>Host diet, physiology and behaviors set the stage for Lachnospiraceae cladogenesis.</title>
        <authorList>
            <person name="Vera-Ponce De Leon A."/>
            <person name="Schneider M."/>
            <person name="Jahnes B.C."/>
            <person name="Sadowski V."/>
            <person name="Camuy-Velez L.A."/>
            <person name="Duan J."/>
            <person name="Sabree Z.L."/>
        </authorList>
    </citation>
    <scope>NUCLEOTIDE SEQUENCE [LARGE SCALE GENOMIC DNA]</scope>
    <source>
        <strain evidence="9 10">PAL227</strain>
    </source>
</reference>
<feature type="binding site" evidence="7">
    <location>
        <position position="57"/>
    </location>
    <ligand>
        <name>substrate</name>
    </ligand>
</feature>
<evidence type="ECO:0000256" key="1">
    <source>
        <dbReference type="ARBA" id="ARBA00022605"/>
    </source>
</evidence>
<dbReference type="PANTHER" id="PTHR43654:SF3">
    <property type="entry name" value="GLUTAMATE 5-KINASE"/>
    <property type="match status" value="1"/>
</dbReference>
<evidence type="ECO:0000313" key="10">
    <source>
        <dbReference type="Proteomes" id="UP001523565"/>
    </source>
</evidence>
<evidence type="ECO:0000256" key="7">
    <source>
        <dbReference type="HAMAP-Rule" id="MF_00456"/>
    </source>
</evidence>
<evidence type="ECO:0000256" key="5">
    <source>
        <dbReference type="ARBA" id="ARBA00022777"/>
    </source>
</evidence>
<dbReference type="Pfam" id="PF00696">
    <property type="entry name" value="AA_kinase"/>
    <property type="match status" value="1"/>
</dbReference>
<evidence type="ECO:0000259" key="8">
    <source>
        <dbReference type="Pfam" id="PF00696"/>
    </source>
</evidence>
<dbReference type="InterPro" id="IPR019797">
    <property type="entry name" value="Glutamate_5-kinase_CS"/>
</dbReference>
<feature type="binding site" evidence="7">
    <location>
        <position position="144"/>
    </location>
    <ligand>
        <name>substrate</name>
    </ligand>
</feature>
<dbReference type="InterPro" id="IPR041739">
    <property type="entry name" value="G5K_ProB"/>
</dbReference>
<proteinExistence type="inferred from homology"/>
<dbReference type="SUPFAM" id="SSF53633">
    <property type="entry name" value="Carbamate kinase-like"/>
    <property type="match status" value="1"/>
</dbReference>
<comment type="function">
    <text evidence="7">Catalyzes the transfer of a phosphate group to glutamate to form L-glutamate 5-phosphate.</text>
</comment>
<dbReference type="NCBIfam" id="TIGR01027">
    <property type="entry name" value="proB"/>
    <property type="match status" value="1"/>
</dbReference>
<evidence type="ECO:0000256" key="6">
    <source>
        <dbReference type="ARBA" id="ARBA00022840"/>
    </source>
</evidence>
<evidence type="ECO:0000256" key="4">
    <source>
        <dbReference type="ARBA" id="ARBA00022741"/>
    </source>
</evidence>
<evidence type="ECO:0000313" key="9">
    <source>
        <dbReference type="EMBL" id="MCP1110206.1"/>
    </source>
</evidence>
<dbReference type="InterPro" id="IPR036393">
    <property type="entry name" value="AceGlu_kinase-like_sf"/>
</dbReference>
<dbReference type="InterPro" id="IPR005715">
    <property type="entry name" value="Glu_5kinase/COase_Synthase"/>
</dbReference>
<keyword evidence="7" id="KW-0963">Cytoplasm</keyword>
<gene>
    <name evidence="7 9" type="primary">proB</name>
    <name evidence="9" type="ORF">NK118_08080</name>
</gene>
<protein>
    <recommendedName>
        <fullName evidence="7">Glutamate 5-kinase</fullName>
        <ecNumber evidence="7">2.7.2.11</ecNumber>
    </recommendedName>
    <alternativeName>
        <fullName evidence="7">Gamma-glutamyl kinase</fullName>
        <shortName evidence="7">GK</shortName>
    </alternativeName>
</protein>
<feature type="binding site" evidence="7">
    <location>
        <begin position="221"/>
        <end position="227"/>
    </location>
    <ligand>
        <name>ATP</name>
        <dbReference type="ChEBI" id="CHEBI:30616"/>
    </ligand>
</feature>
<comment type="catalytic activity">
    <reaction evidence="7">
        <text>L-glutamate + ATP = L-glutamyl 5-phosphate + ADP</text>
        <dbReference type="Rhea" id="RHEA:14877"/>
        <dbReference type="ChEBI" id="CHEBI:29985"/>
        <dbReference type="ChEBI" id="CHEBI:30616"/>
        <dbReference type="ChEBI" id="CHEBI:58274"/>
        <dbReference type="ChEBI" id="CHEBI:456216"/>
        <dbReference type="EC" id="2.7.2.11"/>
    </reaction>
</comment>
<dbReference type="EMBL" id="JAMZFV010000010">
    <property type="protein sequence ID" value="MCP1110206.1"/>
    <property type="molecule type" value="Genomic_DNA"/>
</dbReference>
<keyword evidence="4 7" id="KW-0547">Nucleotide-binding</keyword>